<accession>A0A832Z0G2</accession>
<dbReference type="SUPFAM" id="SSF55282">
    <property type="entry name" value="RL5-like"/>
    <property type="match status" value="1"/>
</dbReference>
<dbReference type="EMBL" id="DQTV01000123">
    <property type="protein sequence ID" value="HIP57621.1"/>
    <property type="molecule type" value="Genomic_DNA"/>
</dbReference>
<comment type="caution">
    <text evidence="1">The sequence shown here is derived from an EMBL/GenBank/DDBJ whole genome shotgun (WGS) entry which is preliminary data.</text>
</comment>
<gene>
    <name evidence="1" type="ORF">EYH02_06140</name>
</gene>
<reference evidence="1" key="1">
    <citation type="journal article" date="2020" name="ISME J.">
        <title>Gammaproteobacteria mediating utilization of methyl-, sulfur- and petroleum organic compounds in deep ocean hydrothermal plumes.</title>
        <authorList>
            <person name="Zhou Z."/>
            <person name="Liu Y."/>
            <person name="Pan J."/>
            <person name="Cron B.R."/>
            <person name="Toner B.M."/>
            <person name="Anantharaman K."/>
            <person name="Breier J.A."/>
            <person name="Dick G.J."/>
            <person name="Li M."/>
        </authorList>
    </citation>
    <scope>NUCLEOTIDE SEQUENCE</scope>
    <source>
        <strain evidence="1">SZUA-1435</strain>
    </source>
</reference>
<dbReference type="Pfam" id="PF01877">
    <property type="entry name" value="RNA_binding"/>
    <property type="match status" value="1"/>
</dbReference>
<protein>
    <recommendedName>
        <fullName evidence="3">Exosome protein</fullName>
    </recommendedName>
</protein>
<dbReference type="PANTHER" id="PTHR38816">
    <property type="entry name" value="EXOSOME SUBUNIT, DUF54 FAMILY-RELATED"/>
    <property type="match status" value="1"/>
</dbReference>
<dbReference type="Gene3D" id="3.30.1440.10">
    <property type="match status" value="1"/>
</dbReference>
<dbReference type="Proteomes" id="UP000605805">
    <property type="component" value="Unassembled WGS sequence"/>
</dbReference>
<dbReference type="PANTHER" id="PTHR38816:SF1">
    <property type="entry name" value="EXOSOME SUBUNIT"/>
    <property type="match status" value="1"/>
</dbReference>
<proteinExistence type="predicted"/>
<dbReference type="InterPro" id="IPR022803">
    <property type="entry name" value="Ribosomal_uL5_dom_sf"/>
</dbReference>
<organism evidence="1 2">
    <name type="scientific">Ignisphaera aggregans</name>
    <dbReference type="NCBI Taxonomy" id="334771"/>
    <lineage>
        <taxon>Archaea</taxon>
        <taxon>Thermoproteota</taxon>
        <taxon>Thermoprotei</taxon>
        <taxon>Desulfurococcales</taxon>
        <taxon>Desulfurococcaceae</taxon>
        <taxon>Ignisphaera</taxon>
    </lineage>
</organism>
<dbReference type="AlphaFoldDB" id="A0A832Z0G2"/>
<dbReference type="InterPro" id="IPR002739">
    <property type="entry name" value="PAB1135-like"/>
</dbReference>
<evidence type="ECO:0000313" key="1">
    <source>
        <dbReference type="EMBL" id="HIP57621.1"/>
    </source>
</evidence>
<evidence type="ECO:0008006" key="3">
    <source>
        <dbReference type="Google" id="ProtNLM"/>
    </source>
</evidence>
<name>A0A832Z0G2_9CREN</name>
<evidence type="ECO:0000313" key="2">
    <source>
        <dbReference type="Proteomes" id="UP000605805"/>
    </source>
</evidence>
<sequence>MKVYQLSKPKIKLIEVEITTHCHATEDLEKVKYAVLNLLPEELRKGVEIKYQELKGYYGNPIIRLSVTIRGPEALDVAKYILSRLPPHDRRYLIYSIEQRYDKHNNKLYIRLSKQDSYLGTPTLYDGSDVIRVVFSFSITRSEDEVKRLIESLVEEIEGAAAESRSTNTS</sequence>